<feature type="binding site" description="axial binding residue" evidence="8">
    <location>
        <position position="463"/>
    </location>
    <ligand>
        <name>heme</name>
        <dbReference type="ChEBI" id="CHEBI:30413"/>
    </ligand>
    <ligandPart>
        <name>Fe</name>
        <dbReference type="ChEBI" id="CHEBI:18248"/>
    </ligandPart>
</feature>
<dbReference type="PRINTS" id="PR00463">
    <property type="entry name" value="EP450I"/>
</dbReference>
<dbReference type="PANTHER" id="PTHR24305">
    <property type="entry name" value="CYTOCHROME P450"/>
    <property type="match status" value="1"/>
</dbReference>
<sequence length="522" mass="59175">MVSSPITGYMNRRSHADCNLRIRPSLVRVYNLLLRTAYRLFLHPLRKFPGPKLAAISHLYEFYYDVIKGGTYVEKINRMHCAYGPIIRINPRELHIKDPSYYDHIYAGAPHKRDKDPAHTIIFTTCNPMVATSKHEHHRLRRSFLTTFFSRRCVMRMEPAIQTEVNNLVTRLRSTCNTGTVLGLHRMLSAFSADVVTSCCFGSSHGYLKQEIFENQMIDAVSWVMSMCHINRFMPWIIKILNYIPQGILQFMHVSMADVIAVRDMLRQQALHSLENQPIVDNTDAEASSVRTVFDALVAANVPENEKTLLRLEEEAAAIFGAGTETVSRALSVALFHLLKDRNMMYKLQLELKSVAFGKTAPPTSTQLAQLPYLTGIVKESLRLSMGIASRTPRISPVAPLIYRDYVIPPGTPVSQHAYFVHMDPTLFPDPECFRPDRWIEASNKGESLNRYLVSFNKGSRQCIGMHLAYAELYLALAAIVRSVDMKLVDTTLEDIIMVRDLGQPAPRDGNFGIRVMVTGVK</sequence>
<keyword evidence="3 8" id="KW-0349">Heme</keyword>
<dbReference type="InterPro" id="IPR001128">
    <property type="entry name" value="Cyt_P450"/>
</dbReference>
<dbReference type="GeneID" id="43659162"/>
<evidence type="ECO:0000256" key="3">
    <source>
        <dbReference type="ARBA" id="ARBA00022617"/>
    </source>
</evidence>
<keyword evidence="7 9" id="KW-0503">Monooxygenase</keyword>
<dbReference type="GO" id="GO:0005506">
    <property type="term" value="F:iron ion binding"/>
    <property type="evidence" value="ECO:0007669"/>
    <property type="project" value="InterPro"/>
</dbReference>
<dbReference type="PROSITE" id="PS00086">
    <property type="entry name" value="CYTOCHROME_P450"/>
    <property type="match status" value="1"/>
</dbReference>
<dbReference type="InterPro" id="IPR017972">
    <property type="entry name" value="Cyt_P450_CS"/>
</dbReference>
<dbReference type="PRINTS" id="PR00385">
    <property type="entry name" value="P450"/>
</dbReference>
<dbReference type="AlphaFoldDB" id="A0A5N6ZRB9"/>
<evidence type="ECO:0000256" key="2">
    <source>
        <dbReference type="ARBA" id="ARBA00010617"/>
    </source>
</evidence>
<dbReference type="InterPro" id="IPR036396">
    <property type="entry name" value="Cyt_P450_sf"/>
</dbReference>
<evidence type="ECO:0000256" key="5">
    <source>
        <dbReference type="ARBA" id="ARBA00023002"/>
    </source>
</evidence>
<dbReference type="GO" id="GO:0016705">
    <property type="term" value="F:oxidoreductase activity, acting on paired donors, with incorporation or reduction of molecular oxygen"/>
    <property type="evidence" value="ECO:0007669"/>
    <property type="project" value="InterPro"/>
</dbReference>
<name>A0A5N6ZRB9_9EURO</name>
<evidence type="ECO:0000256" key="1">
    <source>
        <dbReference type="ARBA" id="ARBA00001971"/>
    </source>
</evidence>
<evidence type="ECO:0000256" key="9">
    <source>
        <dbReference type="RuleBase" id="RU000461"/>
    </source>
</evidence>
<gene>
    <name evidence="10" type="ORF">BDV27DRAFT_168239</name>
</gene>
<dbReference type="PANTHER" id="PTHR24305:SF157">
    <property type="entry name" value="N-ACETYLTRYPTOPHAN 6-HYDROXYLASE IVOC-RELATED"/>
    <property type="match status" value="1"/>
</dbReference>
<evidence type="ECO:0000256" key="4">
    <source>
        <dbReference type="ARBA" id="ARBA00022723"/>
    </source>
</evidence>
<dbReference type="InterPro" id="IPR002401">
    <property type="entry name" value="Cyt_P450_E_grp-I"/>
</dbReference>
<evidence type="ECO:0000256" key="6">
    <source>
        <dbReference type="ARBA" id="ARBA00023004"/>
    </source>
</evidence>
<keyword evidence="4 8" id="KW-0479">Metal-binding</keyword>
<accession>A0A5N6ZRB9</accession>
<evidence type="ECO:0000313" key="11">
    <source>
        <dbReference type="Proteomes" id="UP000326268"/>
    </source>
</evidence>
<dbReference type="SUPFAM" id="SSF48264">
    <property type="entry name" value="Cytochrome P450"/>
    <property type="match status" value="1"/>
</dbReference>
<keyword evidence="6 8" id="KW-0408">Iron</keyword>
<dbReference type="GO" id="GO:0004497">
    <property type="term" value="F:monooxygenase activity"/>
    <property type="evidence" value="ECO:0007669"/>
    <property type="project" value="UniProtKB-KW"/>
</dbReference>
<reference evidence="10 11" key="1">
    <citation type="submission" date="2019-04" db="EMBL/GenBank/DDBJ databases">
        <title>Friends and foes A comparative genomics studyof 23 Aspergillus species from section Flavi.</title>
        <authorList>
            <consortium name="DOE Joint Genome Institute"/>
            <person name="Kjaerbolling I."/>
            <person name="Vesth T."/>
            <person name="Frisvad J.C."/>
            <person name="Nybo J.L."/>
            <person name="Theobald S."/>
            <person name="Kildgaard S."/>
            <person name="Isbrandt T."/>
            <person name="Kuo A."/>
            <person name="Sato A."/>
            <person name="Lyhne E.K."/>
            <person name="Kogle M.E."/>
            <person name="Wiebenga A."/>
            <person name="Kun R.S."/>
            <person name="Lubbers R.J."/>
            <person name="Makela M.R."/>
            <person name="Barry K."/>
            <person name="Chovatia M."/>
            <person name="Clum A."/>
            <person name="Daum C."/>
            <person name="Haridas S."/>
            <person name="He G."/>
            <person name="LaButti K."/>
            <person name="Lipzen A."/>
            <person name="Mondo S."/>
            <person name="Riley R."/>
            <person name="Salamov A."/>
            <person name="Simmons B.A."/>
            <person name="Magnuson J.K."/>
            <person name="Henrissat B."/>
            <person name="Mortensen U.H."/>
            <person name="Larsen T.O."/>
            <person name="Devries R.P."/>
            <person name="Grigoriev I.V."/>
            <person name="Machida M."/>
            <person name="Baker S.E."/>
            <person name="Andersen M.R."/>
        </authorList>
    </citation>
    <scope>NUCLEOTIDE SEQUENCE [LARGE SCALE GENOMIC DNA]</scope>
    <source>
        <strain evidence="10 11">CBS 763.97</strain>
    </source>
</reference>
<keyword evidence="11" id="KW-1185">Reference proteome</keyword>
<evidence type="ECO:0000256" key="8">
    <source>
        <dbReference type="PIRSR" id="PIRSR602401-1"/>
    </source>
</evidence>
<protein>
    <submittedName>
        <fullName evidence="10">Cytochrome P450</fullName>
    </submittedName>
</protein>
<dbReference type="InterPro" id="IPR050121">
    <property type="entry name" value="Cytochrome_P450_monoxygenase"/>
</dbReference>
<keyword evidence="5 9" id="KW-0560">Oxidoreductase</keyword>
<proteinExistence type="inferred from homology"/>
<dbReference type="RefSeq" id="XP_031923019.1">
    <property type="nucleotide sequence ID" value="XM_032074716.1"/>
</dbReference>
<organism evidence="10 11">
    <name type="scientific">Aspergillus caelatus</name>
    <dbReference type="NCBI Taxonomy" id="61420"/>
    <lineage>
        <taxon>Eukaryota</taxon>
        <taxon>Fungi</taxon>
        <taxon>Dikarya</taxon>
        <taxon>Ascomycota</taxon>
        <taxon>Pezizomycotina</taxon>
        <taxon>Eurotiomycetes</taxon>
        <taxon>Eurotiomycetidae</taxon>
        <taxon>Eurotiales</taxon>
        <taxon>Aspergillaceae</taxon>
        <taxon>Aspergillus</taxon>
        <taxon>Aspergillus subgen. Circumdati</taxon>
    </lineage>
</organism>
<comment type="cofactor">
    <cofactor evidence="1 8">
        <name>heme</name>
        <dbReference type="ChEBI" id="CHEBI:30413"/>
    </cofactor>
</comment>
<dbReference type="EMBL" id="ML737799">
    <property type="protein sequence ID" value="KAE8359938.1"/>
    <property type="molecule type" value="Genomic_DNA"/>
</dbReference>
<dbReference type="OrthoDB" id="3945418at2759"/>
<dbReference type="Gene3D" id="1.10.630.10">
    <property type="entry name" value="Cytochrome P450"/>
    <property type="match status" value="1"/>
</dbReference>
<dbReference type="CDD" id="cd11062">
    <property type="entry name" value="CYP58-like"/>
    <property type="match status" value="1"/>
</dbReference>
<dbReference type="Pfam" id="PF00067">
    <property type="entry name" value="p450"/>
    <property type="match status" value="1"/>
</dbReference>
<dbReference type="GO" id="GO:0020037">
    <property type="term" value="F:heme binding"/>
    <property type="evidence" value="ECO:0007669"/>
    <property type="project" value="InterPro"/>
</dbReference>
<dbReference type="Proteomes" id="UP000326268">
    <property type="component" value="Unassembled WGS sequence"/>
</dbReference>
<comment type="similarity">
    <text evidence="2 9">Belongs to the cytochrome P450 family.</text>
</comment>
<evidence type="ECO:0000313" key="10">
    <source>
        <dbReference type="EMBL" id="KAE8359938.1"/>
    </source>
</evidence>
<evidence type="ECO:0000256" key="7">
    <source>
        <dbReference type="ARBA" id="ARBA00023033"/>
    </source>
</evidence>